<keyword evidence="3" id="KW-0998">Cell outer membrane</keyword>
<dbReference type="Proteomes" id="UP001159371">
    <property type="component" value="Unassembled WGS sequence"/>
</dbReference>
<feature type="domain" description="Secretin/TonB short N-terminal" evidence="5">
    <location>
        <begin position="49"/>
        <end position="99"/>
    </location>
</feature>
<evidence type="ECO:0000259" key="5">
    <source>
        <dbReference type="SMART" id="SM00965"/>
    </source>
</evidence>
<evidence type="ECO:0000256" key="3">
    <source>
        <dbReference type="ARBA" id="ARBA00023237"/>
    </source>
</evidence>
<dbReference type="EMBL" id="JANQDO010000101">
    <property type="protein sequence ID" value="MDH6058396.1"/>
    <property type="molecule type" value="Genomic_DNA"/>
</dbReference>
<keyword evidence="1" id="KW-0813">Transport</keyword>
<sequence>MKTTLLILIVLLFRTAAFAQAPLERKVTVRLDNARLADALSAVARQGNFSFSYASTLFDPDRRVDLVATNVPVRQVLDQLFRGSLQYKNRGDYVILRRADEEPPRFNVVVGTVTDRRTGERLPRASVYDRRTLTATLTDASGAFRLRLPARADRADLRVERQWYLPQSLVVRFPDETPRVVGLMPRPVPSPDPLRPLPIRPEPDSARTLFETAGLVRAFVPAEQQTLAATVSDTLRRFAQVSFLPYLGTNHRLSGSVVNRFSLNVLAGYAGGVDGLEVGGLLNLVRGPVTGVQVAGFGNLVQGRLRAVQVGGFFNQNFGEAHGPQIAGFLNANWQDAEGVHVAGFLNFSRKNSRAVQVAGFANAVAGAMRGAQVAGFSNFNRGSNEGFQLAGFINLNGQSNRGAQVAGFANATLSDNHGFQLAGFANFSGKTQRGWQVAGFLNVARTVLGGHQLGFINVADSSATAPVGFFSYVHQNGYHHLDLSADELFPLNFTFRTGMRAFYTVFTAGFQPRFANQTLLWRTGFGLGRAWRLNRSGRWGLNSEAMAYDVSETPAPAYGTDLYQLRLLVERDLGRNWSLAMGPTFAVYARSEGERGYSPAFAARIPTATSWQTDYVFAQTTSWFGGQVGLRWRW</sequence>
<evidence type="ECO:0000256" key="1">
    <source>
        <dbReference type="ARBA" id="ARBA00022448"/>
    </source>
</evidence>
<keyword evidence="2" id="KW-0472">Membrane</keyword>
<dbReference type="Gene3D" id="2.60.40.1120">
    <property type="entry name" value="Carboxypeptidase-like, regulatory domain"/>
    <property type="match status" value="1"/>
</dbReference>
<dbReference type="SMART" id="SM00965">
    <property type="entry name" value="STN"/>
    <property type="match status" value="1"/>
</dbReference>
<dbReference type="Pfam" id="PF07660">
    <property type="entry name" value="STN"/>
    <property type="match status" value="1"/>
</dbReference>
<evidence type="ECO:0000256" key="2">
    <source>
        <dbReference type="ARBA" id="ARBA00023136"/>
    </source>
</evidence>
<dbReference type="InterPro" id="IPR008969">
    <property type="entry name" value="CarboxyPept-like_regulatory"/>
</dbReference>
<reference evidence="6 7" key="1">
    <citation type="journal article" date="2023" name="J. Phycol.">
        <title>Chrysosporum ovalisporum is synonymous with the true-branching cyanobacterium Umezakia natans (Nostocales/Aphanizomenonaceae).</title>
        <authorList>
            <person name="McGregor G.B."/>
            <person name="Sendall B.C."/>
            <person name="Niiyama Y."/>
            <person name="Tuji A."/>
            <person name="Willis A."/>
        </authorList>
    </citation>
    <scope>NUCLEOTIDE SEQUENCE [LARGE SCALE GENOMIC DNA]</scope>
    <source>
        <strain evidence="6 7">FSS-43</strain>
    </source>
</reference>
<feature type="signal peptide" evidence="4">
    <location>
        <begin position="1"/>
        <end position="19"/>
    </location>
</feature>
<keyword evidence="7" id="KW-1185">Reference proteome</keyword>
<accession>A0ABT6K7N2</accession>
<evidence type="ECO:0000313" key="7">
    <source>
        <dbReference type="Proteomes" id="UP001159371"/>
    </source>
</evidence>
<evidence type="ECO:0000313" key="6">
    <source>
        <dbReference type="EMBL" id="MDH6058396.1"/>
    </source>
</evidence>
<protein>
    <recommendedName>
        <fullName evidence="5">Secretin/TonB short N-terminal domain-containing protein</fullName>
    </recommendedName>
</protein>
<dbReference type="SUPFAM" id="SSF49464">
    <property type="entry name" value="Carboxypeptidase regulatory domain-like"/>
    <property type="match status" value="1"/>
</dbReference>
<feature type="chain" id="PRO_5045683105" description="Secretin/TonB short N-terminal domain-containing protein" evidence="4">
    <location>
        <begin position="20"/>
        <end position="635"/>
    </location>
</feature>
<gene>
    <name evidence="6" type="ORF">NWP19_16855</name>
</gene>
<dbReference type="RefSeq" id="WP_280657538.1">
    <property type="nucleotide sequence ID" value="NZ_JANQDO010000101.1"/>
</dbReference>
<evidence type="ECO:0000256" key="4">
    <source>
        <dbReference type="SAM" id="SignalP"/>
    </source>
</evidence>
<organism evidence="6 7">
    <name type="scientific">Umezakia ovalisporum FSS-43</name>
    <dbReference type="NCBI Taxonomy" id="2740520"/>
    <lineage>
        <taxon>Bacteria</taxon>
        <taxon>Bacillati</taxon>
        <taxon>Cyanobacteriota</taxon>
        <taxon>Cyanophyceae</taxon>
        <taxon>Nostocales</taxon>
        <taxon>Nodulariaceae</taxon>
        <taxon>Umezakia</taxon>
    </lineage>
</organism>
<proteinExistence type="predicted"/>
<keyword evidence="4" id="KW-0732">Signal</keyword>
<dbReference type="InterPro" id="IPR011662">
    <property type="entry name" value="Secretin/TonB_short_N"/>
</dbReference>
<comment type="caution">
    <text evidence="6">The sequence shown here is derived from an EMBL/GenBank/DDBJ whole genome shotgun (WGS) entry which is preliminary data.</text>
</comment>
<name>A0ABT6K7N2_9CYAN</name>